<proteinExistence type="predicted"/>
<evidence type="ECO:0000313" key="2">
    <source>
        <dbReference type="EMBL" id="MCR2747297.1"/>
    </source>
</evidence>
<dbReference type="InterPro" id="IPR001387">
    <property type="entry name" value="Cro/C1-type_HTH"/>
</dbReference>
<reference evidence="2" key="1">
    <citation type="submission" date="2022-07" db="EMBL/GenBank/DDBJ databases">
        <authorList>
            <person name="Xamxidin M."/>
        </authorList>
    </citation>
    <scope>NUCLEOTIDE SEQUENCE</scope>
    <source>
        <strain evidence="2">YS8-69</strain>
    </source>
</reference>
<dbReference type="CDD" id="cd00093">
    <property type="entry name" value="HTH_XRE"/>
    <property type="match status" value="1"/>
</dbReference>
<dbReference type="RefSeq" id="WP_257512518.1">
    <property type="nucleotide sequence ID" value="NZ_JANKHG010000018.1"/>
</dbReference>
<dbReference type="Pfam" id="PF13744">
    <property type="entry name" value="HTH_37"/>
    <property type="match status" value="1"/>
</dbReference>
<dbReference type="InterPro" id="IPR010982">
    <property type="entry name" value="Lambda_DNA-bd_dom_sf"/>
</dbReference>
<dbReference type="SUPFAM" id="SSF47413">
    <property type="entry name" value="lambda repressor-like DNA-binding domains"/>
    <property type="match status" value="1"/>
</dbReference>
<feature type="domain" description="HTH cro/C1-type" evidence="1">
    <location>
        <begin position="18"/>
        <end position="69"/>
    </location>
</feature>
<gene>
    <name evidence="2" type="ORF">NSP04_11610</name>
</gene>
<dbReference type="PROSITE" id="PS50943">
    <property type="entry name" value="HTH_CROC1"/>
    <property type="match status" value="1"/>
</dbReference>
<dbReference type="Proteomes" id="UP001165267">
    <property type="component" value="Unassembled WGS sequence"/>
</dbReference>
<sequence length="86" mass="9474">MANQQQVLVTSSQLGHILQTSRKAKRMSQSALASKLVLSQSRVSHLELHPEELSLNQLMNWCAVLGLELLVGVRGTHSNQAAKADW</sequence>
<dbReference type="Gene3D" id="1.10.260.40">
    <property type="entry name" value="lambda repressor-like DNA-binding domains"/>
    <property type="match status" value="1"/>
</dbReference>
<protein>
    <submittedName>
        <fullName evidence="2">Helix-turn-helix domain-containing protein</fullName>
    </submittedName>
</protein>
<accession>A0ABT1XJ35</accession>
<evidence type="ECO:0000259" key="1">
    <source>
        <dbReference type="PROSITE" id="PS50943"/>
    </source>
</evidence>
<dbReference type="InterPro" id="IPR039554">
    <property type="entry name" value="HigA2-like_HTH"/>
</dbReference>
<keyword evidence="3" id="KW-1185">Reference proteome</keyword>
<name>A0ABT1XJ35_9BURK</name>
<comment type="caution">
    <text evidence="2">The sequence shown here is derived from an EMBL/GenBank/DDBJ whole genome shotgun (WGS) entry which is preliminary data.</text>
</comment>
<organism evidence="2 3">
    <name type="scientific">Limnobacter parvus</name>
    <dbReference type="NCBI Taxonomy" id="2939690"/>
    <lineage>
        <taxon>Bacteria</taxon>
        <taxon>Pseudomonadati</taxon>
        <taxon>Pseudomonadota</taxon>
        <taxon>Betaproteobacteria</taxon>
        <taxon>Burkholderiales</taxon>
        <taxon>Burkholderiaceae</taxon>
        <taxon>Limnobacter</taxon>
    </lineage>
</organism>
<evidence type="ECO:0000313" key="3">
    <source>
        <dbReference type="Proteomes" id="UP001165267"/>
    </source>
</evidence>
<dbReference type="EMBL" id="JANKHG010000018">
    <property type="protein sequence ID" value="MCR2747297.1"/>
    <property type="molecule type" value="Genomic_DNA"/>
</dbReference>